<comment type="caution">
    <text evidence="8">The sequence shown here is derived from an EMBL/GenBank/DDBJ whole genome shotgun (WGS) entry which is preliminary data.</text>
</comment>
<organism evidence="8 9">
    <name type="scientific">Dictyobacter formicarum</name>
    <dbReference type="NCBI Taxonomy" id="2778368"/>
    <lineage>
        <taxon>Bacteria</taxon>
        <taxon>Bacillati</taxon>
        <taxon>Chloroflexota</taxon>
        <taxon>Ktedonobacteria</taxon>
        <taxon>Ktedonobacterales</taxon>
        <taxon>Dictyobacteraceae</taxon>
        <taxon>Dictyobacter</taxon>
    </lineage>
</organism>
<keyword evidence="9" id="KW-1185">Reference proteome</keyword>
<dbReference type="RefSeq" id="WP_201364909.1">
    <property type="nucleotide sequence ID" value="NZ_BNJJ01000016.1"/>
</dbReference>
<dbReference type="Gene3D" id="3.30.200.20">
    <property type="entry name" value="Phosphorylase Kinase, domain 1"/>
    <property type="match status" value="1"/>
</dbReference>
<keyword evidence="6" id="KW-0812">Transmembrane</keyword>
<evidence type="ECO:0000256" key="6">
    <source>
        <dbReference type="SAM" id="Phobius"/>
    </source>
</evidence>
<evidence type="ECO:0000259" key="7">
    <source>
        <dbReference type="PROSITE" id="PS50011"/>
    </source>
</evidence>
<dbReference type="Gene3D" id="1.10.510.10">
    <property type="entry name" value="Transferase(Phosphotransferase) domain 1"/>
    <property type="match status" value="1"/>
</dbReference>
<evidence type="ECO:0000256" key="2">
    <source>
        <dbReference type="ARBA" id="ARBA00022679"/>
    </source>
</evidence>
<feature type="domain" description="Protein kinase" evidence="7">
    <location>
        <begin position="15"/>
        <end position="268"/>
    </location>
</feature>
<dbReference type="InterPro" id="IPR011009">
    <property type="entry name" value="Kinase-like_dom_sf"/>
</dbReference>
<proteinExistence type="predicted"/>
<gene>
    <name evidence="8" type="ORF">KSZ_53450</name>
</gene>
<evidence type="ECO:0000256" key="4">
    <source>
        <dbReference type="ARBA" id="ARBA00022777"/>
    </source>
</evidence>
<sequence length="512" mass="57809">MKVNDDLVGTVLGNYTLEKVVGHSQLSTIYLARQFHPGRLVAVKIVQAQSPRLDDFFLRFRREVTNIARLEHPHILPLLDYEEHDQLAYMVMPYLGTSNLEQVLKREGKLAPQQILSYLLQIASALDYAHSLHAVHGDLKPTNIFINSDGRLLLTDFALANLAESTADVDHTTALYMSPEMVRGEPLTHYSDIYQLGILLFQMLCGHVPFKGESTYALMRQHLQETIPSVATLASDLPLTLDRVLQKATARCHTERYKSVGELTQAFAAAIAVIDKPQQSLAHHLHFQTSPLASSELYKLEFIATPIPQSVADAPVSQPHPARTVADGGPLSTDFGFSYIQEQVLPLPSTISRKPRLLSFFLLRCLPLFAMVGIGTLALLHILGAFATSPITPSEQARVVVSQYYDDLNQHNYRLAYALCSPNFQRHTSYERFMRNYQQLTHSDMLFKQSVERSPSEVDITLQLQTQEKDPQGMLTRYYRWNGIVNRQADGSWKIEQIAITSDQQEPDHIYK</sequence>
<feature type="transmembrane region" description="Helical" evidence="6">
    <location>
        <begin position="361"/>
        <end position="386"/>
    </location>
</feature>
<dbReference type="PANTHER" id="PTHR43289:SF6">
    <property type="entry name" value="SERINE_THREONINE-PROTEIN KINASE NEKL-3"/>
    <property type="match status" value="1"/>
</dbReference>
<evidence type="ECO:0000256" key="3">
    <source>
        <dbReference type="ARBA" id="ARBA00022741"/>
    </source>
</evidence>
<accession>A0ABQ3VNV4</accession>
<dbReference type="Pfam" id="PF00069">
    <property type="entry name" value="Pkinase"/>
    <property type="match status" value="1"/>
</dbReference>
<reference evidence="8 9" key="1">
    <citation type="journal article" date="2021" name="Int. J. Syst. Evol. Microbiol.">
        <title>Reticulibacter mediterranei gen. nov., sp. nov., within the new family Reticulibacteraceae fam. nov., and Ktedonospora formicarum gen. nov., sp. nov., Ktedonobacter robiniae sp. nov., Dictyobacter formicarum sp. nov. and Dictyobacter arantiisoli sp. nov., belonging to the class Ktedonobacteria.</title>
        <authorList>
            <person name="Yabe S."/>
            <person name="Zheng Y."/>
            <person name="Wang C.M."/>
            <person name="Sakai Y."/>
            <person name="Abe K."/>
            <person name="Yokota A."/>
            <person name="Donadio S."/>
            <person name="Cavaletti L."/>
            <person name="Monciardini P."/>
        </authorList>
    </citation>
    <scope>NUCLEOTIDE SEQUENCE [LARGE SCALE GENOMIC DNA]</scope>
    <source>
        <strain evidence="8 9">SOSP1-9</strain>
    </source>
</reference>
<keyword evidence="5" id="KW-0067">ATP-binding</keyword>
<dbReference type="PROSITE" id="PS50011">
    <property type="entry name" value="PROTEIN_KINASE_DOM"/>
    <property type="match status" value="1"/>
</dbReference>
<keyword evidence="6" id="KW-0472">Membrane</keyword>
<keyword evidence="3" id="KW-0547">Nucleotide-binding</keyword>
<evidence type="ECO:0000313" key="8">
    <source>
        <dbReference type="EMBL" id="GHO87339.1"/>
    </source>
</evidence>
<dbReference type="PANTHER" id="PTHR43289">
    <property type="entry name" value="MITOGEN-ACTIVATED PROTEIN KINASE KINASE KINASE 20-RELATED"/>
    <property type="match status" value="1"/>
</dbReference>
<dbReference type="EMBL" id="BNJJ01000016">
    <property type="protein sequence ID" value="GHO87339.1"/>
    <property type="molecule type" value="Genomic_DNA"/>
</dbReference>
<dbReference type="InterPro" id="IPR000719">
    <property type="entry name" value="Prot_kinase_dom"/>
</dbReference>
<name>A0ABQ3VNV4_9CHLR</name>
<keyword evidence="2" id="KW-0808">Transferase</keyword>
<evidence type="ECO:0000256" key="5">
    <source>
        <dbReference type="ARBA" id="ARBA00022840"/>
    </source>
</evidence>
<protein>
    <recommendedName>
        <fullName evidence="1">non-specific serine/threonine protein kinase</fullName>
        <ecNumber evidence="1">2.7.11.1</ecNumber>
    </recommendedName>
</protein>
<evidence type="ECO:0000256" key="1">
    <source>
        <dbReference type="ARBA" id="ARBA00012513"/>
    </source>
</evidence>
<dbReference type="Proteomes" id="UP000635565">
    <property type="component" value="Unassembled WGS sequence"/>
</dbReference>
<keyword evidence="6" id="KW-1133">Transmembrane helix</keyword>
<dbReference type="SMART" id="SM00220">
    <property type="entry name" value="S_TKc"/>
    <property type="match status" value="1"/>
</dbReference>
<dbReference type="EC" id="2.7.11.1" evidence="1"/>
<keyword evidence="4" id="KW-0418">Kinase</keyword>
<dbReference type="SUPFAM" id="SSF56112">
    <property type="entry name" value="Protein kinase-like (PK-like)"/>
    <property type="match status" value="1"/>
</dbReference>
<evidence type="ECO:0000313" key="9">
    <source>
        <dbReference type="Proteomes" id="UP000635565"/>
    </source>
</evidence>
<dbReference type="CDD" id="cd14014">
    <property type="entry name" value="STKc_PknB_like"/>
    <property type="match status" value="1"/>
</dbReference>